<dbReference type="GO" id="GO:0016740">
    <property type="term" value="F:transferase activity"/>
    <property type="evidence" value="ECO:0007669"/>
    <property type="project" value="UniProtKB-KW"/>
</dbReference>
<evidence type="ECO:0000259" key="1">
    <source>
        <dbReference type="Pfam" id="PF04230"/>
    </source>
</evidence>
<dbReference type="Proteomes" id="UP000323321">
    <property type="component" value="Unassembled WGS sequence"/>
</dbReference>
<dbReference type="Pfam" id="PF04230">
    <property type="entry name" value="PS_pyruv_trans"/>
    <property type="match status" value="1"/>
</dbReference>
<reference evidence="2 3" key="1">
    <citation type="submission" date="2018-08" db="EMBL/GenBank/DDBJ databases">
        <title>Bacillus phenotypic plasticity.</title>
        <authorList>
            <person name="Hurtado E."/>
        </authorList>
    </citation>
    <scope>NUCLEOTIDE SEQUENCE [LARGE SCALE GENOMIC DNA]</scope>
    <source>
        <strain evidence="2 3">111b</strain>
    </source>
</reference>
<accession>A0A9W7Q4T2</accession>
<protein>
    <submittedName>
        <fullName evidence="2">Polysaccharide pyruvyl transferase family protein</fullName>
    </submittedName>
</protein>
<keyword evidence="2" id="KW-0808">Transferase</keyword>
<dbReference type="RefSeq" id="WP_150158316.1">
    <property type="nucleotide sequence ID" value="NZ_QSMZ01000010.1"/>
</dbReference>
<dbReference type="InterPro" id="IPR007345">
    <property type="entry name" value="Polysacch_pyruvyl_Trfase"/>
</dbReference>
<evidence type="ECO:0000313" key="2">
    <source>
        <dbReference type="EMBL" id="KAA6467044.1"/>
    </source>
</evidence>
<proteinExistence type="predicted"/>
<evidence type="ECO:0000313" key="3">
    <source>
        <dbReference type="Proteomes" id="UP000323321"/>
    </source>
</evidence>
<feature type="domain" description="Polysaccharide pyruvyl transferase" evidence="1">
    <location>
        <begin position="14"/>
        <end position="301"/>
    </location>
</feature>
<comment type="caution">
    <text evidence="2">The sequence shown here is derived from an EMBL/GenBank/DDBJ whole genome shotgun (WGS) entry which is preliminary data.</text>
</comment>
<organism evidence="2 3">
    <name type="scientific">Bacillus cereus</name>
    <dbReference type="NCBI Taxonomy" id="1396"/>
    <lineage>
        <taxon>Bacteria</taxon>
        <taxon>Bacillati</taxon>
        <taxon>Bacillota</taxon>
        <taxon>Bacilli</taxon>
        <taxon>Bacillales</taxon>
        <taxon>Bacillaceae</taxon>
        <taxon>Bacillus</taxon>
        <taxon>Bacillus cereus group</taxon>
    </lineage>
</organism>
<gene>
    <name evidence="2" type="ORF">DX932_14805</name>
</gene>
<name>A0A9W7Q4T2_BACCE</name>
<sequence length="362" mass="41445">MKKAEIITYHFVPNYGAVLQVYALQRILRQYVDNVEILDYRPKAINSTYAPINTNTIKSLISTILSLPSYLNKRSKFRLFEKEYLNLSKNRYEVSKDIVGLDADYVFLGSDQVWNFEITDGFDPVYFGRIKESKASKVISYAASLGKGTLSQGEITIFEEALRNVDSISVREREAANLLTQCTDKNIEVVLDPTLLLSKEEWNVIPSNANYGEYVLLYTLADYKETREMAKKIAEYKGIKVIEISGKRKNIKHKYSHTVLYNAGPIEFLSLIKNAEFVVTDSFHGTAFSVNFNKQFVTIPHKTRGGRMLGLLQKLNLEHRLAEVFQETLCSEKIEFDQANALLESERNISIKFIERSLRGDN</sequence>
<dbReference type="AlphaFoldDB" id="A0A9W7Q4T2"/>
<dbReference type="EMBL" id="QSMZ01000010">
    <property type="protein sequence ID" value="KAA6467044.1"/>
    <property type="molecule type" value="Genomic_DNA"/>
</dbReference>